<accession>A0A897PVD6</accession>
<evidence type="ECO:0000313" key="6">
    <source>
        <dbReference type="EMBL" id="QSG30253.1"/>
    </source>
</evidence>
<dbReference type="AlphaFoldDB" id="A0A897PVD6"/>
<dbReference type="EMBL" id="MT468888">
    <property type="protein sequence ID" value="QSG30253.1"/>
    <property type="molecule type" value="Genomic_DNA"/>
</dbReference>
<dbReference type="InterPro" id="IPR018357">
    <property type="entry name" value="Hexapep_transf_CS"/>
</dbReference>
<dbReference type="GO" id="GO:0016746">
    <property type="term" value="F:acyltransferase activity"/>
    <property type="evidence" value="ECO:0007669"/>
    <property type="project" value="UniProtKB-KW"/>
</dbReference>
<dbReference type="InterPro" id="IPR001451">
    <property type="entry name" value="Hexapep"/>
</dbReference>
<dbReference type="SUPFAM" id="SSF51161">
    <property type="entry name" value="Trimeric LpxA-like enzymes"/>
    <property type="match status" value="1"/>
</dbReference>
<dbReference type="Gene3D" id="2.160.10.10">
    <property type="entry name" value="Hexapeptide repeat proteins"/>
    <property type="match status" value="1"/>
</dbReference>
<keyword evidence="2 5" id="KW-0808">Transferase</keyword>
<keyword evidence="4" id="KW-0012">Acyltransferase</keyword>
<comment type="similarity">
    <text evidence="1">Belongs to the transferase hexapeptide repeat family.</text>
</comment>
<evidence type="ECO:0000256" key="3">
    <source>
        <dbReference type="ARBA" id="ARBA00022737"/>
    </source>
</evidence>
<dbReference type="InterPro" id="IPR050179">
    <property type="entry name" value="Trans_hexapeptide_repeat"/>
</dbReference>
<dbReference type="Pfam" id="PF00132">
    <property type="entry name" value="Hexapep"/>
    <property type="match status" value="1"/>
</dbReference>
<evidence type="ECO:0000256" key="1">
    <source>
        <dbReference type="ARBA" id="ARBA00007274"/>
    </source>
</evidence>
<dbReference type="CDD" id="cd03349">
    <property type="entry name" value="LbH_XAT"/>
    <property type="match status" value="1"/>
</dbReference>
<dbReference type="PANTHER" id="PTHR43300:SF11">
    <property type="entry name" value="ACETYLTRANSFERASE RV3034C-RELATED"/>
    <property type="match status" value="1"/>
</dbReference>
<gene>
    <name evidence="5" type="primary">cps19D</name>
</gene>
<dbReference type="RefSeq" id="WP_215578054.1">
    <property type="nucleotide sequence ID" value="NZ_JAHHZT010000012.1"/>
</dbReference>
<evidence type="ECO:0000256" key="2">
    <source>
        <dbReference type="ARBA" id="ARBA00022679"/>
    </source>
</evidence>
<dbReference type="PROSITE" id="PS00101">
    <property type="entry name" value="HEXAPEP_TRANSFERASES"/>
    <property type="match status" value="1"/>
</dbReference>
<keyword evidence="3" id="KW-0677">Repeat</keyword>
<sequence>MNNQFIPTDVTKISYEKISGLLQARKINVYHPIQAPQTIMLVNNDIKLEGDNNLWGRVTSLWTMGSFSYTGSNLGYGVSIGRYSSLATGLSIMGAHHFPDWISTSPSFYTNEHHDLIGKDVSNIARSKRRVVIGNDVWIGANVVLKNNITIGDGAIIAANSVVIKDVPPFSIVGGNPAKLIRMRFDEDTIKEIQSLKWWRFHRDDLKGLTANKPNEFLKGLEKRILANEISPYNPKILTLEDFINS</sequence>
<evidence type="ECO:0000256" key="4">
    <source>
        <dbReference type="ARBA" id="ARBA00023315"/>
    </source>
</evidence>
<name>A0A897PVD6_ACTPL</name>
<reference evidence="5" key="1">
    <citation type="submission" date="2020-05" db="EMBL/GenBank/DDBJ databases">
        <authorList>
            <person name="Stringer O.W."/>
            <person name="Bosse J.T."/>
            <person name="Lacouture S."/>
            <person name="Gottschalk M."/>
            <person name="Fodor L."/>
            <person name="Angen O."/>
            <person name="Velazquez E."/>
            <person name="Penny P."/>
            <person name="Lei L."/>
            <person name="Langford P.R."/>
            <person name="Li Y."/>
        </authorList>
    </citation>
    <scope>NUCLEOTIDE SEQUENCE</scope>
    <source>
        <strain evidence="5">7213384-1</strain>
        <strain evidence="6">A08-013</strain>
    </source>
</reference>
<evidence type="ECO:0000313" key="5">
    <source>
        <dbReference type="EMBL" id="QSG30240.1"/>
    </source>
</evidence>
<dbReference type="EMBL" id="MT468887">
    <property type="protein sequence ID" value="QSG30240.1"/>
    <property type="molecule type" value="Genomic_DNA"/>
</dbReference>
<organism evidence="5">
    <name type="scientific">Actinobacillus pleuropneumoniae</name>
    <name type="common">Haemophilus pleuropneumoniae</name>
    <dbReference type="NCBI Taxonomy" id="715"/>
    <lineage>
        <taxon>Bacteria</taxon>
        <taxon>Pseudomonadati</taxon>
        <taxon>Pseudomonadota</taxon>
        <taxon>Gammaproteobacteria</taxon>
        <taxon>Pasteurellales</taxon>
        <taxon>Pasteurellaceae</taxon>
        <taxon>Actinobacillus</taxon>
    </lineage>
</organism>
<protein>
    <submittedName>
        <fullName evidence="5">CatB-related O-acetyltransferase</fullName>
    </submittedName>
</protein>
<dbReference type="InterPro" id="IPR011004">
    <property type="entry name" value="Trimer_LpxA-like_sf"/>
</dbReference>
<dbReference type="PANTHER" id="PTHR43300">
    <property type="entry name" value="ACETYLTRANSFERASE"/>
    <property type="match status" value="1"/>
</dbReference>
<proteinExistence type="inferred from homology"/>